<dbReference type="PANTHER" id="PTHR47466">
    <property type="match status" value="1"/>
</dbReference>
<feature type="domain" description="Peptidase M43 pregnancy-associated plasma-A" evidence="11">
    <location>
        <begin position="141"/>
        <end position="279"/>
    </location>
</feature>
<evidence type="ECO:0000256" key="3">
    <source>
        <dbReference type="ARBA" id="ARBA00022670"/>
    </source>
</evidence>
<reference evidence="12" key="1">
    <citation type="submission" date="2021-09" db="EMBL/GenBank/DDBJ databases">
        <title>A high-quality genome of the endoparasitic fungus Hirsutella rhossiliensis with a comparison of Hirsutella genomes reveals transposable elements contributing to genome size variation.</title>
        <authorList>
            <person name="Lin R."/>
            <person name="Jiao Y."/>
            <person name="Sun X."/>
            <person name="Ling J."/>
            <person name="Xie B."/>
            <person name="Cheng X."/>
        </authorList>
    </citation>
    <scope>NUCLEOTIDE SEQUENCE</scope>
    <source>
        <strain evidence="12">HR02</strain>
    </source>
</reference>
<dbReference type="RefSeq" id="XP_044715998.1">
    <property type="nucleotide sequence ID" value="XM_044868643.1"/>
</dbReference>
<dbReference type="GO" id="GO:0008237">
    <property type="term" value="F:metallopeptidase activity"/>
    <property type="evidence" value="ECO:0007669"/>
    <property type="project" value="UniProtKB-KW"/>
</dbReference>
<keyword evidence="7" id="KW-0862">Zinc</keyword>
<dbReference type="EMBL" id="JAIZPD010000015">
    <property type="protein sequence ID" value="KAH0958485.1"/>
    <property type="molecule type" value="Genomic_DNA"/>
</dbReference>
<dbReference type="GO" id="GO:0046872">
    <property type="term" value="F:metal ion binding"/>
    <property type="evidence" value="ECO:0007669"/>
    <property type="project" value="UniProtKB-KW"/>
</dbReference>
<evidence type="ECO:0000313" key="12">
    <source>
        <dbReference type="EMBL" id="KAH0958485.1"/>
    </source>
</evidence>
<keyword evidence="3" id="KW-0645">Protease</keyword>
<evidence type="ECO:0000256" key="6">
    <source>
        <dbReference type="ARBA" id="ARBA00022801"/>
    </source>
</evidence>
<evidence type="ECO:0000256" key="9">
    <source>
        <dbReference type="ARBA" id="ARBA00023157"/>
    </source>
</evidence>
<keyword evidence="5 10" id="KW-0732">Signal</keyword>
<evidence type="ECO:0000256" key="4">
    <source>
        <dbReference type="ARBA" id="ARBA00022723"/>
    </source>
</evidence>
<evidence type="ECO:0000256" key="1">
    <source>
        <dbReference type="ARBA" id="ARBA00003174"/>
    </source>
</evidence>
<evidence type="ECO:0000256" key="5">
    <source>
        <dbReference type="ARBA" id="ARBA00022729"/>
    </source>
</evidence>
<dbReference type="GO" id="GO:0006508">
    <property type="term" value="P:proteolysis"/>
    <property type="evidence" value="ECO:0007669"/>
    <property type="project" value="UniProtKB-KW"/>
</dbReference>
<evidence type="ECO:0000313" key="13">
    <source>
        <dbReference type="Proteomes" id="UP000824596"/>
    </source>
</evidence>
<gene>
    <name evidence="12" type="ORF">HRG_10172</name>
</gene>
<keyword evidence="9" id="KW-1015">Disulfide bond</keyword>
<dbReference type="PANTHER" id="PTHR47466:SF1">
    <property type="entry name" value="METALLOPROTEASE MEP1 (AFU_ORTHOLOGUE AFUA_1G07730)-RELATED"/>
    <property type="match status" value="1"/>
</dbReference>
<comment type="function">
    <text evidence="1">Secreted metalloproteinase that allows assimilation of proteinaceous substrates.</text>
</comment>
<dbReference type="Proteomes" id="UP000824596">
    <property type="component" value="Unassembled WGS sequence"/>
</dbReference>
<proteinExistence type="inferred from homology"/>
<comment type="caution">
    <text evidence="12">The sequence shown here is derived from an EMBL/GenBank/DDBJ whole genome shotgun (WGS) entry which is preliminary data.</text>
</comment>
<organism evidence="12 13">
    <name type="scientific">Hirsutella rhossiliensis</name>
    <dbReference type="NCBI Taxonomy" id="111463"/>
    <lineage>
        <taxon>Eukaryota</taxon>
        <taxon>Fungi</taxon>
        <taxon>Dikarya</taxon>
        <taxon>Ascomycota</taxon>
        <taxon>Pezizomycotina</taxon>
        <taxon>Sordariomycetes</taxon>
        <taxon>Hypocreomycetidae</taxon>
        <taxon>Hypocreales</taxon>
        <taxon>Ophiocordycipitaceae</taxon>
        <taxon>Hirsutella</taxon>
    </lineage>
</organism>
<comment type="similarity">
    <text evidence="2">Belongs to the peptidase M43B family.</text>
</comment>
<evidence type="ECO:0000256" key="10">
    <source>
        <dbReference type="SAM" id="SignalP"/>
    </source>
</evidence>
<accession>A0A9P8MNU0</accession>
<feature type="chain" id="PRO_5040259661" evidence="10">
    <location>
        <begin position="22"/>
        <end position="365"/>
    </location>
</feature>
<name>A0A9P8MNU0_9HYPO</name>
<dbReference type="Pfam" id="PF05572">
    <property type="entry name" value="Peptidase_M43"/>
    <property type="match status" value="1"/>
</dbReference>
<sequence length="365" mass="40416">MLPGAVYSALGLLAATSLVTAQEEEDLGYMPRDTSEMLSAPPELISLSEQLEKIPPSIALRFGEEEPVIQVPVQIIVISAQEKSAADFPQDDILRQQIQVLNNAFKPHFEFELNNITRKVDANWAGGGDNNNMKTTLHQGDHKTLNLYFTDQVKGSDGGDALGTCHYPTIVRTNPKSDGCSLRTDTLPSGRNKRYNLGITAVHEVGHFLGLAHTFDGGCKDGDKVADTPPEAKADYSCDTNLHSCGDARPDPVHNFMDYGPDSCLDNFTPLQFQRMRRMWEHLRAPAVPPRQLNAILETCLQYATDDNKCKEILKTCIKQKFPNGNYPNDKKQQLINAVLPCVKETVAQDNAILPPDKARRSPNF</sequence>
<evidence type="ECO:0000256" key="2">
    <source>
        <dbReference type="ARBA" id="ARBA00008721"/>
    </source>
</evidence>
<evidence type="ECO:0000259" key="11">
    <source>
        <dbReference type="Pfam" id="PF05572"/>
    </source>
</evidence>
<dbReference type="CDD" id="cd04275">
    <property type="entry name" value="ZnMc_pappalysin_like"/>
    <property type="match status" value="1"/>
</dbReference>
<dbReference type="GeneID" id="68359301"/>
<protein>
    <submittedName>
        <fullName evidence="12">Pregnancy-associated plasma protein-A domain-containing protein</fullName>
    </submittedName>
</protein>
<dbReference type="OrthoDB" id="536211at2759"/>
<keyword evidence="4" id="KW-0479">Metal-binding</keyword>
<evidence type="ECO:0000256" key="8">
    <source>
        <dbReference type="ARBA" id="ARBA00023049"/>
    </source>
</evidence>
<dbReference type="InterPro" id="IPR008754">
    <property type="entry name" value="Peptidase_M43"/>
</dbReference>
<feature type="signal peptide" evidence="10">
    <location>
        <begin position="1"/>
        <end position="21"/>
    </location>
</feature>
<keyword evidence="8" id="KW-0482">Metalloprotease</keyword>
<keyword evidence="6" id="KW-0378">Hydrolase</keyword>
<dbReference type="SUPFAM" id="SSF55486">
    <property type="entry name" value="Metalloproteases ('zincins'), catalytic domain"/>
    <property type="match status" value="1"/>
</dbReference>
<dbReference type="AlphaFoldDB" id="A0A9P8MNU0"/>
<evidence type="ECO:0000256" key="7">
    <source>
        <dbReference type="ARBA" id="ARBA00022833"/>
    </source>
</evidence>
<keyword evidence="13" id="KW-1185">Reference proteome</keyword>
<dbReference type="Gene3D" id="3.40.390.10">
    <property type="entry name" value="Collagenase (Catalytic Domain)"/>
    <property type="match status" value="1"/>
</dbReference>
<dbReference type="InterPro" id="IPR024079">
    <property type="entry name" value="MetalloPept_cat_dom_sf"/>
</dbReference>